<keyword evidence="1" id="KW-1133">Transmembrane helix</keyword>
<dbReference type="Pfam" id="PF00873">
    <property type="entry name" value="ACR_tran"/>
    <property type="match status" value="1"/>
</dbReference>
<dbReference type="RefSeq" id="WP_092120713.1">
    <property type="nucleotide sequence ID" value="NZ_FMXO01000010.1"/>
</dbReference>
<evidence type="ECO:0000313" key="3">
    <source>
        <dbReference type="Proteomes" id="UP000198771"/>
    </source>
</evidence>
<reference evidence="2 3" key="1">
    <citation type="submission" date="2016-10" db="EMBL/GenBank/DDBJ databases">
        <authorList>
            <person name="de Groot N.N."/>
        </authorList>
    </citation>
    <scope>NUCLEOTIDE SEQUENCE [LARGE SCALE GENOMIC DNA]</scope>
    <source>
        <strain evidence="2 3">ASO4-2</strain>
    </source>
</reference>
<keyword evidence="3" id="KW-1185">Reference proteome</keyword>
<dbReference type="GO" id="GO:0005886">
    <property type="term" value="C:plasma membrane"/>
    <property type="evidence" value="ECO:0007669"/>
    <property type="project" value="TreeGrafter"/>
</dbReference>
<dbReference type="Gene3D" id="3.30.70.1430">
    <property type="entry name" value="Multidrug efflux transporter AcrB pore domain"/>
    <property type="match status" value="2"/>
</dbReference>
<feature type="transmembrane region" description="Helical" evidence="1">
    <location>
        <begin position="996"/>
        <end position="1022"/>
    </location>
</feature>
<dbReference type="SUPFAM" id="SSF82714">
    <property type="entry name" value="Multidrug efflux transporter AcrB TolC docking domain, DN and DC subdomains"/>
    <property type="match status" value="2"/>
</dbReference>
<evidence type="ECO:0000256" key="1">
    <source>
        <dbReference type="SAM" id="Phobius"/>
    </source>
</evidence>
<dbReference type="Gene3D" id="3.30.70.1440">
    <property type="entry name" value="Multidrug efflux transporter AcrB pore domain"/>
    <property type="match status" value="1"/>
</dbReference>
<protein>
    <submittedName>
        <fullName evidence="2">Heavy metal efflux pump, CzcA family</fullName>
    </submittedName>
</protein>
<dbReference type="Gene3D" id="3.30.70.1320">
    <property type="entry name" value="Multidrug efflux transporter AcrB pore domain like"/>
    <property type="match status" value="1"/>
</dbReference>
<dbReference type="GO" id="GO:0042910">
    <property type="term" value="F:xenobiotic transmembrane transporter activity"/>
    <property type="evidence" value="ECO:0007669"/>
    <property type="project" value="TreeGrafter"/>
</dbReference>
<feature type="transmembrane region" description="Helical" evidence="1">
    <location>
        <begin position="857"/>
        <end position="877"/>
    </location>
</feature>
<dbReference type="EMBL" id="FMXO01000010">
    <property type="protein sequence ID" value="SDB40434.1"/>
    <property type="molecule type" value="Genomic_DNA"/>
</dbReference>
<feature type="transmembrane region" description="Helical" evidence="1">
    <location>
        <begin position="428"/>
        <end position="452"/>
    </location>
</feature>
<dbReference type="PRINTS" id="PR00702">
    <property type="entry name" value="ACRIFLAVINRP"/>
</dbReference>
<accession>A0A1G6D5I1</accession>
<dbReference type="OrthoDB" id="9759330at2"/>
<feature type="transmembrane region" description="Helical" evidence="1">
    <location>
        <begin position="385"/>
        <end position="408"/>
    </location>
</feature>
<dbReference type="Gene3D" id="1.20.1640.10">
    <property type="entry name" value="Multidrug efflux transporter AcrB transmembrane domain"/>
    <property type="match status" value="2"/>
</dbReference>
<keyword evidence="1" id="KW-0812">Transmembrane</keyword>
<feature type="transmembrane region" description="Helical" evidence="1">
    <location>
        <begin position="957"/>
        <end position="976"/>
    </location>
</feature>
<dbReference type="STRING" id="617002.SAMN05660653_01940"/>
<organism evidence="2 3">
    <name type="scientific">Desulfonatronum thiosulfatophilum</name>
    <dbReference type="NCBI Taxonomy" id="617002"/>
    <lineage>
        <taxon>Bacteria</taxon>
        <taxon>Pseudomonadati</taxon>
        <taxon>Thermodesulfobacteriota</taxon>
        <taxon>Desulfovibrionia</taxon>
        <taxon>Desulfovibrionales</taxon>
        <taxon>Desulfonatronaceae</taxon>
        <taxon>Desulfonatronum</taxon>
    </lineage>
</organism>
<dbReference type="InterPro" id="IPR001036">
    <property type="entry name" value="Acrflvin-R"/>
</dbReference>
<dbReference type="PANTHER" id="PTHR32063">
    <property type="match status" value="1"/>
</dbReference>
<dbReference type="Proteomes" id="UP000198771">
    <property type="component" value="Unassembled WGS sequence"/>
</dbReference>
<feature type="transmembrane region" description="Helical" evidence="1">
    <location>
        <begin position="358"/>
        <end position="379"/>
    </location>
</feature>
<sequence>MIVNSWALRRQATVLTLLVILVIIGVHSYRTLPREAFPDITIPYVFVTTTYEGVAPEDMETLITMPIERKLKGLAGVEEIRASSAEGLSTVAVKFIPSVDIDDALQKVRVKVDQAKADLPSDLEDDPVVEEVNFSDIPVIRVVLSGPYSLARLKTWGEDLKDRIETIPGVLNVLESGGLDREIRVEFDLDRIRAYNVPFSSMIQAVTQSNVNMPGGSMDIGETRYLVRVPEDFKHPAEIFSIVAFVRDGKPVYLRDVARIEDTHKDPLTRSRINGRASVTLSVQKRSGENIVRICDEVRALVAQAVPDLPPDLQVDITSDMSEDVREIVADLENNILTGLILVLAVILAFIGGRSAIFVALAIPYSMFIGFALLAGFGITLNMVVLFSLILALGMLVDNGIVIVENIYRHMQEGRPREVAARIGTDQVAWPVITATLTTLSAFIPLLFWPGIVGEFMKFLPKTLIMVLSASLFVALVVNPVLSARYQTVRRPKISDVDDPDQPVREVWVKRAYLRLLEWSLGHRLIVLSIAVLLLAASMVGFGIWGKGVEFFPETDPNRAFVHIRAPEGTSLDASDRLVAQVEEIVMEYDDIKFVIANIGSAGGDPFSAGGPGTHLSRVALDFVDFHDRSRSSAKTLDEIRERVLAAIAGAEVQVEAEEGGPPTGPAVNMEISGRDIHVLGELAAQVRRTIRDVPGLVDLKDNFVHGRPEIRINVNKEKAALLGLDTYTIAYTVKAAVGGVRVGVLRDDRDEYDITARLPEEARDSLESLKRLTVSGPLGEPIPLTSVAEVELGSGVGDIMRLNQRRVVTVSASVSGRLANDVLREIELRLADFEWPRGYTYQFTGEQEEQAKAQEFLSKAFMAVLFLIFLILITQFNSIIPGLIILASVLFSLIGVFLGLLVTGTAFGIIMTGIGVISLAGVVVNNAIVLIDYYMQLLARGMERKDALLRAGMVRFRPVMLTAITTILGLMPMATGVSFDFRSLSWSIGGESAQWWGPMAVAVVFGLAVATLLTLVVVPVLCSLSKGLPKVAQGLYGGRDQDPV</sequence>
<evidence type="ECO:0000313" key="2">
    <source>
        <dbReference type="EMBL" id="SDB40434.1"/>
    </source>
</evidence>
<name>A0A1G6D5I1_9BACT</name>
<feature type="transmembrane region" description="Helical" evidence="1">
    <location>
        <begin position="910"/>
        <end position="936"/>
    </location>
</feature>
<feature type="transmembrane region" description="Helical" evidence="1">
    <location>
        <begin position="525"/>
        <end position="545"/>
    </location>
</feature>
<dbReference type="AlphaFoldDB" id="A0A1G6D5I1"/>
<dbReference type="SUPFAM" id="SSF82693">
    <property type="entry name" value="Multidrug efflux transporter AcrB pore domain, PN1, PN2, PC1 and PC2 subdomains"/>
    <property type="match status" value="3"/>
</dbReference>
<gene>
    <name evidence="2" type="ORF">SAMN05660653_01940</name>
</gene>
<proteinExistence type="predicted"/>
<dbReference type="PANTHER" id="PTHR32063:SF0">
    <property type="entry name" value="SWARMING MOTILITY PROTEIN SWRC"/>
    <property type="match status" value="1"/>
</dbReference>
<dbReference type="InterPro" id="IPR027463">
    <property type="entry name" value="AcrB_DN_DC_subdom"/>
</dbReference>
<dbReference type="SUPFAM" id="SSF82866">
    <property type="entry name" value="Multidrug efflux transporter AcrB transmembrane domain"/>
    <property type="match status" value="2"/>
</dbReference>
<feature type="transmembrane region" description="Helical" evidence="1">
    <location>
        <begin position="335"/>
        <end position="351"/>
    </location>
</feature>
<dbReference type="Gene3D" id="3.30.2090.10">
    <property type="entry name" value="Multidrug efflux transporter AcrB TolC docking domain, DN and DC subdomains"/>
    <property type="match status" value="2"/>
</dbReference>
<keyword evidence="1" id="KW-0472">Membrane</keyword>
<feature type="transmembrane region" description="Helical" evidence="1">
    <location>
        <begin position="464"/>
        <end position="482"/>
    </location>
</feature>
<feature type="transmembrane region" description="Helical" evidence="1">
    <location>
        <begin position="884"/>
        <end position="904"/>
    </location>
</feature>